<proteinExistence type="predicted"/>
<keyword evidence="2" id="KW-1185">Reference proteome</keyword>
<dbReference type="Proteomes" id="UP000036356">
    <property type="component" value="Unassembled WGS sequence"/>
</dbReference>
<evidence type="ECO:0000313" key="2">
    <source>
        <dbReference type="Proteomes" id="UP000036356"/>
    </source>
</evidence>
<dbReference type="EMBL" id="LDZY01000005">
    <property type="protein sequence ID" value="KLU66385.1"/>
    <property type="molecule type" value="Genomic_DNA"/>
</dbReference>
<dbReference type="RefSeq" id="WP_047809648.1">
    <property type="nucleotide sequence ID" value="NZ_LDZY01000005.1"/>
</dbReference>
<dbReference type="AlphaFoldDB" id="A0A0J1FSB5"/>
<gene>
    <name evidence="1" type="ORF">DEAC_c17840</name>
</gene>
<sequence length="77" mass="9066">MGIPEQSLSVLIEEGLNLLSDKRKIEDSQSIYWYIRSKTALDRLRLSQDILDKFRYSLDIKVRVMILQSISELDLEH</sequence>
<evidence type="ECO:0000313" key="1">
    <source>
        <dbReference type="EMBL" id="KLU66385.1"/>
    </source>
</evidence>
<organism evidence="1 2">
    <name type="scientific">Desulfosporosinus acididurans</name>
    <dbReference type="NCBI Taxonomy" id="476652"/>
    <lineage>
        <taxon>Bacteria</taxon>
        <taxon>Bacillati</taxon>
        <taxon>Bacillota</taxon>
        <taxon>Clostridia</taxon>
        <taxon>Eubacteriales</taxon>
        <taxon>Desulfitobacteriaceae</taxon>
        <taxon>Desulfosporosinus</taxon>
    </lineage>
</organism>
<dbReference type="PATRIC" id="fig|476652.3.peg.1841"/>
<protein>
    <submittedName>
        <fullName evidence="1">Uncharacterized protein</fullName>
    </submittedName>
</protein>
<reference evidence="1 2" key="1">
    <citation type="submission" date="2015-06" db="EMBL/GenBank/DDBJ databases">
        <title>Draft genome of the moderately acidophilic sulfate reducer Candidatus Desulfosporosinus acididurans strain M1.</title>
        <authorList>
            <person name="Poehlein A."/>
            <person name="Petzsch P."/>
            <person name="Johnson B.D."/>
            <person name="Schloemann M."/>
            <person name="Daniel R."/>
            <person name="Muehling M."/>
        </authorList>
    </citation>
    <scope>NUCLEOTIDE SEQUENCE [LARGE SCALE GENOMIC DNA]</scope>
    <source>
        <strain evidence="1 2">M1</strain>
    </source>
</reference>
<accession>A0A0J1FSB5</accession>
<name>A0A0J1FSB5_9FIRM</name>
<comment type="caution">
    <text evidence="1">The sequence shown here is derived from an EMBL/GenBank/DDBJ whole genome shotgun (WGS) entry which is preliminary data.</text>
</comment>